<dbReference type="STRING" id="1664069.BGLY_3617"/>
<dbReference type="Proteomes" id="UP001341297">
    <property type="component" value="Unassembled WGS sequence"/>
</dbReference>
<feature type="chain" id="PRO_5043635278" evidence="2">
    <location>
        <begin position="23"/>
        <end position="148"/>
    </location>
</feature>
<evidence type="ECO:0000313" key="4">
    <source>
        <dbReference type="EMBL" id="KRT94609.1"/>
    </source>
</evidence>
<feature type="domain" description="YtkA-like" evidence="3">
    <location>
        <begin position="31"/>
        <end position="113"/>
    </location>
</feature>
<dbReference type="EMBL" id="LECW02000005">
    <property type="protein sequence ID" value="KRT94609.1"/>
    <property type="molecule type" value="Genomic_DNA"/>
</dbReference>
<reference evidence="4 6" key="1">
    <citation type="journal article" date="2015" name="Int. J. Syst. Evol. Microbiol.">
        <title>Bacillus glycinifermentans sp. nov., isolated from fermented soybean paste.</title>
        <authorList>
            <person name="Kim S.J."/>
            <person name="Dunlap C.A."/>
            <person name="Kwon S.W."/>
            <person name="Rooney A.P."/>
        </authorList>
    </citation>
    <scope>NUCLEOTIDE SEQUENCE [LARGE SCALE GENOMIC DNA]</scope>
    <source>
        <strain evidence="4 6">GO-13</strain>
    </source>
</reference>
<gene>
    <name evidence="4" type="ORF">AB447_213175</name>
    <name evidence="5" type="ORF">P8828_12845</name>
</gene>
<accession>A0A0J6H3R6</accession>
<organism evidence="4 6">
    <name type="scientific">Bacillus glycinifermentans</name>
    <dbReference type="NCBI Taxonomy" id="1664069"/>
    <lineage>
        <taxon>Bacteria</taxon>
        <taxon>Bacillati</taxon>
        <taxon>Bacillota</taxon>
        <taxon>Bacilli</taxon>
        <taxon>Bacillales</taxon>
        <taxon>Bacillaceae</taxon>
        <taxon>Bacillus</taxon>
    </lineage>
</organism>
<evidence type="ECO:0000256" key="1">
    <source>
        <dbReference type="SAM" id="MobiDB-lite"/>
    </source>
</evidence>
<feature type="signal peptide" evidence="2">
    <location>
        <begin position="1"/>
        <end position="22"/>
    </location>
</feature>
<reference evidence="5 7" key="3">
    <citation type="submission" date="2023-03" db="EMBL/GenBank/DDBJ databases">
        <title>Agriculturally important microbes genome sequencing.</title>
        <authorList>
            <person name="Dunlap C."/>
        </authorList>
    </citation>
    <scope>NUCLEOTIDE SEQUENCE [LARGE SCALE GENOMIC DNA]</scope>
    <source>
        <strain evidence="5 7">CBP-3203</strain>
    </source>
</reference>
<dbReference type="OrthoDB" id="2679563at2"/>
<dbReference type="Pfam" id="PF13115">
    <property type="entry name" value="YtkA"/>
    <property type="match status" value="1"/>
</dbReference>
<dbReference type="Proteomes" id="UP000036168">
    <property type="component" value="Unassembled WGS sequence"/>
</dbReference>
<keyword evidence="7" id="KW-1185">Reference proteome</keyword>
<sequence>MRLGKWVILFVLTAGLSACGQADKPASSEQEPRLLTAKLTAPEHADKNEKAVIKASVLYGDEPVADADEVEFEVWKSGSKEKSELEKAKNEGKGVYSISKAFPEDGLYKVQVHVTAKKQHTMPVTELKVGSAKDQAGKDEEEESGHHH</sequence>
<dbReference type="EMBL" id="JARRTL010000010">
    <property type="protein sequence ID" value="MEC0485723.1"/>
    <property type="molecule type" value="Genomic_DNA"/>
</dbReference>
<dbReference type="PATRIC" id="fig|1664069.3.peg.514"/>
<evidence type="ECO:0000259" key="3">
    <source>
        <dbReference type="Pfam" id="PF13115"/>
    </source>
</evidence>
<evidence type="ECO:0000313" key="7">
    <source>
        <dbReference type="Proteomes" id="UP001341297"/>
    </source>
</evidence>
<evidence type="ECO:0000256" key="2">
    <source>
        <dbReference type="SAM" id="SignalP"/>
    </source>
</evidence>
<proteinExistence type="predicted"/>
<dbReference type="PROSITE" id="PS51257">
    <property type="entry name" value="PROKAR_LIPOPROTEIN"/>
    <property type="match status" value="1"/>
</dbReference>
<feature type="region of interest" description="Disordered" evidence="1">
    <location>
        <begin position="123"/>
        <end position="148"/>
    </location>
</feature>
<accession>A0A0J6E399</accession>
<comment type="caution">
    <text evidence="4">The sequence shown here is derived from an EMBL/GenBank/DDBJ whole genome shotgun (WGS) entry which is preliminary data.</text>
</comment>
<keyword evidence="2" id="KW-0732">Signal</keyword>
<feature type="compositionally biased region" description="Acidic residues" evidence="1">
    <location>
        <begin position="139"/>
        <end position="148"/>
    </location>
</feature>
<name>A0A0J6E399_9BACI</name>
<dbReference type="RefSeq" id="WP_048355277.1">
    <property type="nucleotide sequence ID" value="NZ_CP023481.1"/>
</dbReference>
<dbReference type="AlphaFoldDB" id="A0A0J6E399"/>
<evidence type="ECO:0000313" key="6">
    <source>
        <dbReference type="Proteomes" id="UP000036168"/>
    </source>
</evidence>
<dbReference type="InterPro" id="IPR032693">
    <property type="entry name" value="YtkA-like_dom"/>
</dbReference>
<evidence type="ECO:0000313" key="5">
    <source>
        <dbReference type="EMBL" id="MEC0485723.1"/>
    </source>
</evidence>
<reference evidence="4" key="2">
    <citation type="submission" date="2015-10" db="EMBL/GenBank/DDBJ databases">
        <authorList>
            <person name="Gilbert D.G."/>
        </authorList>
    </citation>
    <scope>NUCLEOTIDE SEQUENCE</scope>
    <source>
        <strain evidence="4">GO-13</strain>
    </source>
</reference>
<protein>
    <submittedName>
        <fullName evidence="5">FixH family protein</fullName>
    </submittedName>
</protein>